<sequence length="274" mass="30089">MRPDLSDGSSASGGVGEELGKDWIERPEGWWRIRSCGLGASDSIVEEEAARADGHGFGFVVARVEGEDHRESLAWINTLSFYSRNHKPKPMAICSRRLLLHYRITSPKAASGESSPSSTTFHTVIMIVAVLLTLLICALGLNVITSYLFQLFGRSSQSFPIVLPGTAARRRAIRKVPFAFFSPDLRLASSGSECAICLTEIEPGDQIRLLPVCRHGFHVHCIDPWLLTRPTCPSCRQCPFATSPKSSGDIEPEEVDRTGIEPLGPEGLEIPYRL</sequence>
<keyword evidence="4" id="KW-0479">Metal-binding</keyword>
<keyword evidence="3 11" id="KW-0812">Transmembrane</keyword>
<keyword evidence="7 11" id="KW-0472">Membrane</keyword>
<feature type="domain" description="RING-type" evidence="12">
    <location>
        <begin position="194"/>
        <end position="236"/>
    </location>
</feature>
<evidence type="ECO:0000259" key="12">
    <source>
        <dbReference type="PROSITE" id="PS50089"/>
    </source>
</evidence>
<dbReference type="AlphaFoldDB" id="A0ABD0UAK9"/>
<organism evidence="13 14">
    <name type="scientific">Dendrobium thyrsiflorum</name>
    <name type="common">Pinecone-like raceme dendrobium</name>
    <name type="synonym">Orchid</name>
    <dbReference type="NCBI Taxonomy" id="117978"/>
    <lineage>
        <taxon>Eukaryota</taxon>
        <taxon>Viridiplantae</taxon>
        <taxon>Streptophyta</taxon>
        <taxon>Embryophyta</taxon>
        <taxon>Tracheophyta</taxon>
        <taxon>Spermatophyta</taxon>
        <taxon>Magnoliopsida</taxon>
        <taxon>Liliopsida</taxon>
        <taxon>Asparagales</taxon>
        <taxon>Orchidaceae</taxon>
        <taxon>Epidendroideae</taxon>
        <taxon>Malaxideae</taxon>
        <taxon>Dendrobiinae</taxon>
        <taxon>Dendrobium</taxon>
    </lineage>
</organism>
<keyword evidence="6 11" id="KW-1133">Transmembrane helix</keyword>
<proteinExistence type="inferred from homology"/>
<dbReference type="GO" id="GO:0016020">
    <property type="term" value="C:membrane"/>
    <property type="evidence" value="ECO:0007669"/>
    <property type="project" value="UniProtKB-SubCell"/>
</dbReference>
<evidence type="ECO:0000313" key="13">
    <source>
        <dbReference type="EMBL" id="KAL0909775.1"/>
    </source>
</evidence>
<keyword evidence="5" id="KW-0862">Zinc</keyword>
<comment type="subcellular location">
    <subcellularLocation>
        <location evidence="1">Membrane</location>
        <topology evidence="1">Single-pass membrane protein</topology>
    </subcellularLocation>
</comment>
<evidence type="ECO:0000256" key="5">
    <source>
        <dbReference type="ARBA" id="ARBA00022833"/>
    </source>
</evidence>
<dbReference type="Gene3D" id="3.30.40.10">
    <property type="entry name" value="Zinc/RING finger domain, C3HC4 (zinc finger)"/>
    <property type="match status" value="1"/>
</dbReference>
<evidence type="ECO:0000256" key="6">
    <source>
        <dbReference type="ARBA" id="ARBA00022989"/>
    </source>
</evidence>
<evidence type="ECO:0000256" key="10">
    <source>
        <dbReference type="SAM" id="MobiDB-lite"/>
    </source>
</evidence>
<keyword evidence="14" id="KW-1185">Reference proteome</keyword>
<gene>
    <name evidence="13" type="ORF">M5K25_020672</name>
</gene>
<accession>A0ABD0UAK9</accession>
<comment type="similarity">
    <text evidence="8">Belongs to the RING-type zinc finger family. ATL subfamily.</text>
</comment>
<keyword evidence="2" id="KW-0808">Transferase</keyword>
<reference evidence="13 14" key="1">
    <citation type="journal article" date="2024" name="Plant Biotechnol. J.">
        <title>Dendrobium thyrsiflorum genome and its molecular insights into genes involved in important horticultural traits.</title>
        <authorList>
            <person name="Chen B."/>
            <person name="Wang J.Y."/>
            <person name="Zheng P.J."/>
            <person name="Li K.L."/>
            <person name="Liang Y.M."/>
            <person name="Chen X.F."/>
            <person name="Zhang C."/>
            <person name="Zhao X."/>
            <person name="He X."/>
            <person name="Zhang G.Q."/>
            <person name="Liu Z.J."/>
            <person name="Xu Q."/>
        </authorList>
    </citation>
    <scope>NUCLEOTIDE SEQUENCE [LARGE SCALE GENOMIC DNA]</scope>
    <source>
        <strain evidence="13">GZMU011</strain>
    </source>
</reference>
<evidence type="ECO:0000256" key="2">
    <source>
        <dbReference type="ARBA" id="ARBA00022679"/>
    </source>
</evidence>
<dbReference type="PROSITE" id="PS50089">
    <property type="entry name" value="ZF_RING_2"/>
    <property type="match status" value="1"/>
</dbReference>
<dbReference type="GO" id="GO:0008270">
    <property type="term" value="F:zinc ion binding"/>
    <property type="evidence" value="ECO:0007669"/>
    <property type="project" value="UniProtKB-KW"/>
</dbReference>
<dbReference type="Proteomes" id="UP001552299">
    <property type="component" value="Unassembled WGS sequence"/>
</dbReference>
<name>A0ABD0UAK9_DENTH</name>
<dbReference type="EMBL" id="JANQDX010000016">
    <property type="protein sequence ID" value="KAL0909775.1"/>
    <property type="molecule type" value="Genomic_DNA"/>
</dbReference>
<evidence type="ECO:0000256" key="7">
    <source>
        <dbReference type="ARBA" id="ARBA00023136"/>
    </source>
</evidence>
<dbReference type="GO" id="GO:0016740">
    <property type="term" value="F:transferase activity"/>
    <property type="evidence" value="ECO:0007669"/>
    <property type="project" value="UniProtKB-KW"/>
</dbReference>
<comment type="caution">
    <text evidence="13">The sequence shown here is derived from an EMBL/GenBank/DDBJ whole genome shotgun (WGS) entry which is preliminary data.</text>
</comment>
<dbReference type="InterPro" id="IPR001841">
    <property type="entry name" value="Znf_RING"/>
</dbReference>
<evidence type="ECO:0000256" key="4">
    <source>
        <dbReference type="ARBA" id="ARBA00022723"/>
    </source>
</evidence>
<evidence type="ECO:0000256" key="3">
    <source>
        <dbReference type="ARBA" id="ARBA00022692"/>
    </source>
</evidence>
<keyword evidence="9" id="KW-0863">Zinc-finger</keyword>
<evidence type="ECO:0000256" key="1">
    <source>
        <dbReference type="ARBA" id="ARBA00004167"/>
    </source>
</evidence>
<evidence type="ECO:0000256" key="8">
    <source>
        <dbReference type="ARBA" id="ARBA00024209"/>
    </source>
</evidence>
<dbReference type="InterPro" id="IPR013083">
    <property type="entry name" value="Znf_RING/FYVE/PHD"/>
</dbReference>
<dbReference type="SUPFAM" id="SSF57850">
    <property type="entry name" value="RING/U-box"/>
    <property type="match status" value="1"/>
</dbReference>
<feature type="region of interest" description="Disordered" evidence="10">
    <location>
        <begin position="241"/>
        <end position="266"/>
    </location>
</feature>
<dbReference type="PANTHER" id="PTHR46905">
    <property type="entry name" value="RING-H2 FINGER PROTEIN ATL78"/>
    <property type="match status" value="1"/>
</dbReference>
<dbReference type="SMART" id="SM00184">
    <property type="entry name" value="RING"/>
    <property type="match status" value="1"/>
</dbReference>
<dbReference type="Pfam" id="PF13639">
    <property type="entry name" value="zf-RING_2"/>
    <property type="match status" value="1"/>
</dbReference>
<protein>
    <recommendedName>
        <fullName evidence="12">RING-type domain-containing protein</fullName>
    </recommendedName>
</protein>
<dbReference type="PANTHER" id="PTHR46905:SF7">
    <property type="entry name" value="RING-H2 FINGER PROTEIN ATL78"/>
    <property type="match status" value="1"/>
</dbReference>
<dbReference type="CDD" id="cd16454">
    <property type="entry name" value="RING-H2_PA-TM-RING"/>
    <property type="match status" value="1"/>
</dbReference>
<feature type="transmembrane region" description="Helical" evidence="11">
    <location>
        <begin position="124"/>
        <end position="149"/>
    </location>
</feature>
<dbReference type="InterPro" id="IPR044602">
    <property type="entry name" value="ATL10/ATL72-79-like"/>
</dbReference>
<evidence type="ECO:0000256" key="9">
    <source>
        <dbReference type="PROSITE-ProRule" id="PRU00175"/>
    </source>
</evidence>
<evidence type="ECO:0000313" key="14">
    <source>
        <dbReference type="Proteomes" id="UP001552299"/>
    </source>
</evidence>
<evidence type="ECO:0000256" key="11">
    <source>
        <dbReference type="SAM" id="Phobius"/>
    </source>
</evidence>